<dbReference type="EMBL" id="JAIQCV010000011">
    <property type="protein sequence ID" value="KAH1047526.1"/>
    <property type="molecule type" value="Genomic_DNA"/>
</dbReference>
<sequence>MMLCCFNAPRKLSLLENSLPTSNSPKFNNELVQSRILCGRFGNSNASSVDRSTLYMSAGGEYALNRGSFFSFEPSLISLGSVGIGFGLKNNATFALLCWAFEVDPYRTHHPTYHHLQRTRSPRRWMS</sequence>
<keyword evidence="2" id="KW-1185">Reference proteome</keyword>
<protein>
    <submittedName>
        <fullName evidence="1">Uncharacterized protein</fullName>
    </submittedName>
</protein>
<reference evidence="1 2" key="1">
    <citation type="journal article" date="2021" name="Plant Biotechnol. J.">
        <title>Multi-omics assisted identification of the key and species-specific regulatory components of drought-tolerant mechanisms in Gossypium stocksii.</title>
        <authorList>
            <person name="Yu D."/>
            <person name="Ke L."/>
            <person name="Zhang D."/>
            <person name="Wu Y."/>
            <person name="Sun Y."/>
            <person name="Mei J."/>
            <person name="Sun J."/>
            <person name="Sun Y."/>
        </authorList>
    </citation>
    <scope>NUCLEOTIDE SEQUENCE [LARGE SCALE GENOMIC DNA]</scope>
    <source>
        <strain evidence="2">cv. E1</strain>
        <tissue evidence="1">Leaf</tissue>
    </source>
</reference>
<evidence type="ECO:0000313" key="1">
    <source>
        <dbReference type="EMBL" id="KAH1047526.1"/>
    </source>
</evidence>
<evidence type="ECO:0000313" key="2">
    <source>
        <dbReference type="Proteomes" id="UP000828251"/>
    </source>
</evidence>
<dbReference type="Proteomes" id="UP000828251">
    <property type="component" value="Unassembled WGS sequence"/>
</dbReference>
<comment type="caution">
    <text evidence="1">The sequence shown here is derived from an EMBL/GenBank/DDBJ whole genome shotgun (WGS) entry which is preliminary data.</text>
</comment>
<dbReference type="AlphaFoldDB" id="A0A9D3ULR7"/>
<proteinExistence type="predicted"/>
<gene>
    <name evidence="1" type="ORF">J1N35_038310</name>
</gene>
<accession>A0A9D3ULR7</accession>
<organism evidence="1 2">
    <name type="scientific">Gossypium stocksii</name>
    <dbReference type="NCBI Taxonomy" id="47602"/>
    <lineage>
        <taxon>Eukaryota</taxon>
        <taxon>Viridiplantae</taxon>
        <taxon>Streptophyta</taxon>
        <taxon>Embryophyta</taxon>
        <taxon>Tracheophyta</taxon>
        <taxon>Spermatophyta</taxon>
        <taxon>Magnoliopsida</taxon>
        <taxon>eudicotyledons</taxon>
        <taxon>Gunneridae</taxon>
        <taxon>Pentapetalae</taxon>
        <taxon>rosids</taxon>
        <taxon>malvids</taxon>
        <taxon>Malvales</taxon>
        <taxon>Malvaceae</taxon>
        <taxon>Malvoideae</taxon>
        <taxon>Gossypium</taxon>
    </lineage>
</organism>
<name>A0A9D3ULR7_9ROSI</name>